<evidence type="ECO:0000313" key="3">
    <source>
        <dbReference type="EMBL" id="MFD1697306.1"/>
    </source>
</evidence>
<organism evidence="3 4">
    <name type="scientific">Roseibium aestuarii</name>
    <dbReference type="NCBI Taxonomy" id="2600299"/>
    <lineage>
        <taxon>Bacteria</taxon>
        <taxon>Pseudomonadati</taxon>
        <taxon>Pseudomonadota</taxon>
        <taxon>Alphaproteobacteria</taxon>
        <taxon>Hyphomicrobiales</taxon>
        <taxon>Stappiaceae</taxon>
        <taxon>Roseibium</taxon>
    </lineage>
</organism>
<accession>A0ABW4K1I1</accession>
<dbReference type="RefSeq" id="WP_149893552.1">
    <property type="nucleotide sequence ID" value="NZ_JBHUFA010000015.1"/>
</dbReference>
<protein>
    <submittedName>
        <fullName evidence="3">VPLPA-CTERM sorting domain-containing protein</fullName>
    </submittedName>
</protein>
<comment type="caution">
    <text evidence="3">The sequence shown here is derived from an EMBL/GenBank/DDBJ whole genome shotgun (WGS) entry which is preliminary data.</text>
</comment>
<gene>
    <name evidence="3" type="ORF">ACFSC7_17460</name>
</gene>
<dbReference type="Proteomes" id="UP001597327">
    <property type="component" value="Unassembled WGS sequence"/>
</dbReference>
<sequence length="198" mass="20405">MMSNFFKNFRLLAIAGLALVAAASASQASTIATFYNDVSNSATARFTLTATQDNAFEVLVNLSGVFDSTAALLGTVFTVHPPNEENELNFVNANLQTGSTAFSGGTKDNGVGSIFSTTAEYLLLKIGGGKTYNMAMIHNLSGGQLDLTFTQLTEHSGLSHITAFGNVTAVPLPAGALLGLAGLGGLALVGRRRKAAAA</sequence>
<keyword evidence="1" id="KW-0472">Membrane</keyword>
<proteinExistence type="predicted"/>
<keyword evidence="1" id="KW-0812">Transmembrane</keyword>
<feature type="chain" id="PRO_5045615451" evidence="2">
    <location>
        <begin position="29"/>
        <end position="198"/>
    </location>
</feature>
<name>A0ABW4K1I1_9HYPH</name>
<dbReference type="InterPro" id="IPR022472">
    <property type="entry name" value="VPLPA-CTERM"/>
</dbReference>
<keyword evidence="2" id="KW-0732">Signal</keyword>
<feature type="signal peptide" evidence="2">
    <location>
        <begin position="1"/>
        <end position="28"/>
    </location>
</feature>
<evidence type="ECO:0000313" key="4">
    <source>
        <dbReference type="Proteomes" id="UP001597327"/>
    </source>
</evidence>
<keyword evidence="4" id="KW-1185">Reference proteome</keyword>
<evidence type="ECO:0000256" key="2">
    <source>
        <dbReference type="SAM" id="SignalP"/>
    </source>
</evidence>
<evidence type="ECO:0000256" key="1">
    <source>
        <dbReference type="SAM" id="Phobius"/>
    </source>
</evidence>
<feature type="transmembrane region" description="Helical" evidence="1">
    <location>
        <begin position="170"/>
        <end position="189"/>
    </location>
</feature>
<reference evidence="4" key="1">
    <citation type="journal article" date="2019" name="Int. J. Syst. Evol. Microbiol.">
        <title>The Global Catalogue of Microorganisms (GCM) 10K type strain sequencing project: providing services to taxonomists for standard genome sequencing and annotation.</title>
        <authorList>
            <consortium name="The Broad Institute Genomics Platform"/>
            <consortium name="The Broad Institute Genome Sequencing Center for Infectious Disease"/>
            <person name="Wu L."/>
            <person name="Ma J."/>
        </authorList>
    </citation>
    <scope>NUCLEOTIDE SEQUENCE [LARGE SCALE GENOMIC DNA]</scope>
    <source>
        <strain evidence="4">JCM 3369</strain>
    </source>
</reference>
<keyword evidence="1" id="KW-1133">Transmembrane helix</keyword>
<dbReference type="NCBIfam" id="TIGR03370">
    <property type="entry name" value="VPLPA-CTERM"/>
    <property type="match status" value="1"/>
</dbReference>
<dbReference type="EMBL" id="JBHUFA010000015">
    <property type="protein sequence ID" value="MFD1697306.1"/>
    <property type="molecule type" value="Genomic_DNA"/>
</dbReference>